<dbReference type="GO" id="GO:0051707">
    <property type="term" value="P:response to other organism"/>
    <property type="evidence" value="ECO:0007669"/>
    <property type="project" value="UniProtKB-ARBA"/>
</dbReference>
<comment type="caution">
    <text evidence="10">The sequence shown here is derived from an EMBL/GenBank/DDBJ whole genome shotgun (WGS) entry which is preliminary data.</text>
</comment>
<dbReference type="OMA" id="GDHEDSI"/>
<dbReference type="STRING" id="74649.A0A2P6Q2Q7"/>
<dbReference type="Gene3D" id="1.10.8.430">
    <property type="entry name" value="Helical domain of apoptotic protease-activating factors"/>
    <property type="match status" value="1"/>
</dbReference>
<evidence type="ECO:0000313" key="10">
    <source>
        <dbReference type="EMBL" id="PRQ28473.1"/>
    </source>
</evidence>
<feature type="domain" description="Disease resistance protein winged helix" evidence="8">
    <location>
        <begin position="442"/>
        <end position="513"/>
    </location>
</feature>
<dbReference type="InterPro" id="IPR002182">
    <property type="entry name" value="NB-ARC"/>
</dbReference>
<feature type="domain" description="NB-ARC" evidence="6">
    <location>
        <begin position="185"/>
        <end position="355"/>
    </location>
</feature>
<dbReference type="InterPro" id="IPR055414">
    <property type="entry name" value="LRR_R13L4/SHOC2-like"/>
</dbReference>
<feature type="domain" description="Disease resistance R13L4/SHOC-2-like LRR" evidence="9">
    <location>
        <begin position="564"/>
        <end position="896"/>
    </location>
</feature>
<dbReference type="PANTHER" id="PTHR36766:SF45">
    <property type="entry name" value="NB-ARC DOMAIN-CONTAINING PROTEIN"/>
    <property type="match status" value="1"/>
</dbReference>
<dbReference type="OrthoDB" id="5279713at2759"/>
<keyword evidence="5" id="KW-0067">ATP-binding</keyword>
<evidence type="ECO:0000259" key="7">
    <source>
        <dbReference type="Pfam" id="PF18052"/>
    </source>
</evidence>
<evidence type="ECO:0000259" key="6">
    <source>
        <dbReference type="Pfam" id="PF00931"/>
    </source>
</evidence>
<evidence type="ECO:0000259" key="9">
    <source>
        <dbReference type="Pfam" id="PF23598"/>
    </source>
</evidence>
<reference evidence="10 11" key="1">
    <citation type="journal article" date="2018" name="Nat. Genet.">
        <title>The Rosa genome provides new insights in the design of modern roses.</title>
        <authorList>
            <person name="Bendahmane M."/>
        </authorList>
    </citation>
    <scope>NUCLEOTIDE SEQUENCE [LARGE SCALE GENOMIC DNA]</scope>
    <source>
        <strain evidence="11">cv. Old Blush</strain>
    </source>
</reference>
<keyword evidence="1" id="KW-0433">Leucine-rich repeat</keyword>
<evidence type="ECO:0000256" key="4">
    <source>
        <dbReference type="ARBA" id="ARBA00022821"/>
    </source>
</evidence>
<keyword evidence="11" id="KW-1185">Reference proteome</keyword>
<organism evidence="10 11">
    <name type="scientific">Rosa chinensis</name>
    <name type="common">China rose</name>
    <dbReference type="NCBI Taxonomy" id="74649"/>
    <lineage>
        <taxon>Eukaryota</taxon>
        <taxon>Viridiplantae</taxon>
        <taxon>Streptophyta</taxon>
        <taxon>Embryophyta</taxon>
        <taxon>Tracheophyta</taxon>
        <taxon>Spermatophyta</taxon>
        <taxon>Magnoliopsida</taxon>
        <taxon>eudicotyledons</taxon>
        <taxon>Gunneridae</taxon>
        <taxon>Pentapetalae</taxon>
        <taxon>rosids</taxon>
        <taxon>fabids</taxon>
        <taxon>Rosales</taxon>
        <taxon>Rosaceae</taxon>
        <taxon>Rosoideae</taxon>
        <taxon>Rosoideae incertae sedis</taxon>
        <taxon>Rosa</taxon>
    </lineage>
</organism>
<dbReference type="Pfam" id="PF23559">
    <property type="entry name" value="WHD_DRP"/>
    <property type="match status" value="1"/>
</dbReference>
<evidence type="ECO:0000256" key="3">
    <source>
        <dbReference type="ARBA" id="ARBA00022741"/>
    </source>
</evidence>
<feature type="domain" description="Disease resistance N-terminal" evidence="7">
    <location>
        <begin position="11"/>
        <end position="96"/>
    </location>
</feature>
<dbReference type="PANTHER" id="PTHR36766">
    <property type="entry name" value="PLANT BROAD-SPECTRUM MILDEW RESISTANCE PROTEIN RPW8"/>
    <property type="match status" value="1"/>
</dbReference>
<keyword evidence="2" id="KW-0677">Repeat</keyword>
<dbReference type="EMBL" id="PDCK01000043">
    <property type="protein sequence ID" value="PRQ28473.1"/>
    <property type="molecule type" value="Genomic_DNA"/>
</dbReference>
<gene>
    <name evidence="10" type="ORF">RchiOBHm_Chr5g0003421</name>
</gene>
<keyword evidence="3" id="KW-0547">Nucleotide-binding</keyword>
<dbReference type="Pfam" id="PF18052">
    <property type="entry name" value="Rx_N"/>
    <property type="match status" value="1"/>
</dbReference>
<keyword evidence="4" id="KW-0611">Plant defense</keyword>
<dbReference type="Gene3D" id="3.80.10.10">
    <property type="entry name" value="Ribonuclease Inhibitor"/>
    <property type="match status" value="2"/>
</dbReference>
<dbReference type="InterPro" id="IPR003591">
    <property type="entry name" value="Leu-rich_rpt_typical-subtyp"/>
</dbReference>
<dbReference type="PRINTS" id="PR00364">
    <property type="entry name" value="DISEASERSIST"/>
</dbReference>
<dbReference type="Gramene" id="PRQ28473">
    <property type="protein sequence ID" value="PRQ28473"/>
    <property type="gene ID" value="RchiOBHm_Chr5g0003421"/>
</dbReference>
<proteinExistence type="predicted"/>
<keyword evidence="10" id="KW-0378">Hydrolase</keyword>
<dbReference type="GO" id="GO:0043531">
    <property type="term" value="F:ADP binding"/>
    <property type="evidence" value="ECO:0007669"/>
    <property type="project" value="InterPro"/>
</dbReference>
<dbReference type="FunFam" id="3.40.50.300:FF:001091">
    <property type="entry name" value="Probable disease resistance protein At1g61300"/>
    <property type="match status" value="1"/>
</dbReference>
<dbReference type="GO" id="GO:0006952">
    <property type="term" value="P:defense response"/>
    <property type="evidence" value="ECO:0007669"/>
    <property type="project" value="UniProtKB-KW"/>
</dbReference>
<dbReference type="SUPFAM" id="SSF52540">
    <property type="entry name" value="P-loop containing nucleoside triphosphate hydrolases"/>
    <property type="match status" value="1"/>
</dbReference>
<dbReference type="InterPro" id="IPR027417">
    <property type="entry name" value="P-loop_NTPase"/>
</dbReference>
<dbReference type="InterPro" id="IPR042197">
    <property type="entry name" value="Apaf_helical"/>
</dbReference>
<dbReference type="Gene3D" id="3.40.50.300">
    <property type="entry name" value="P-loop containing nucleotide triphosphate hydrolases"/>
    <property type="match status" value="1"/>
</dbReference>
<dbReference type="SUPFAM" id="SSF52058">
    <property type="entry name" value="L domain-like"/>
    <property type="match status" value="1"/>
</dbReference>
<evidence type="ECO:0000313" key="11">
    <source>
        <dbReference type="Proteomes" id="UP000238479"/>
    </source>
</evidence>
<name>A0A2P6Q2Q7_ROSCH</name>
<evidence type="ECO:0000256" key="2">
    <source>
        <dbReference type="ARBA" id="ARBA00022737"/>
    </source>
</evidence>
<evidence type="ECO:0000259" key="8">
    <source>
        <dbReference type="Pfam" id="PF23559"/>
    </source>
</evidence>
<dbReference type="InterPro" id="IPR041118">
    <property type="entry name" value="Rx_N"/>
</dbReference>
<dbReference type="Pfam" id="PF23598">
    <property type="entry name" value="LRR_14"/>
    <property type="match status" value="1"/>
</dbReference>
<sequence length="948" mass="109178">MAEALILMLLEKLASVTIQLTEKKVRLVLDVEKEVEEFTGNLEAIQAVLEDAEQKQVKDASVRNWLDKLKEVSFKMDDVLDEWNTEILRQKVENQETHNETALVTKKKVWISIPSHCFCFGQVSRVSLRRDIALIIKDLNDKLTVIANQRQAYNLQSIERSAEQPERNKSSSFVDISKVFGRDNEKDILISRLLSENSQEERALLVIPIIGMGGVGKTTLTQLVYNDENVKSHFEMRIWVCVSDPFDEIKIAKAITDGNGVSNSDELEAVLQCMSKSIEGKKFLLVLDDVWTQNHTKWEQLELPLMKNCGKGSRIIVTTRKEEVAIMMGATPQMMHLNQLSMQNCLSLFNHIAFLDRKEDVSTVFRAIGEGIVKKCKGLPLAAKTLASLMRYRKTMKEWQDVLDCKIWDIEGFEQQVFQPLFLSYHDLAPAVRRCLLYCATFPKDYVFDKNILIELWMSQDYLHSRGNHEKEVVGQIFFDNLVMRSFFQDLVDDEFDKLTMRCKMHDIVHDFVQSLTEKECVIMELSGASDKTEPLVSNKLRHFTLMSAPEFPSSMPSQNYKNLRTLTTFNCKISAIDSKLISELRCLRTLNLCHNGLQELPENIGDLLHLRYLDLSFNRSLKKLPTTLGNLFNLQTLRLLRCRALKELPKSMGKLISLRHLYIQFCDQLKYLPKGIGRLTSLQTLDMCPVYGSEDDEAFKLGDLGSLDQLQGALTIKVLGDWKHANEAENARLWNKKQLFYLGVDTSDDNMSRKSNVKILNLLRPHQDLNSLEISVYNGTTWPHWIMSLYNLRVLSLDSCECEFLPPLGKLPFLEKLSVSYMARLKKVGVEFLGIEEAQTSMKSSKRTVLFPKLKQLLFWRLVELEEWNGMEGWKEEDSDITIMPCLSSLRIMDCSNLRLLPDFLQRSQLQSLEIIGSWILARCCEEGRGREWPKISHIRNIKVEYH</sequence>
<evidence type="ECO:0000256" key="1">
    <source>
        <dbReference type="ARBA" id="ARBA00022614"/>
    </source>
</evidence>
<dbReference type="InterPro" id="IPR032675">
    <property type="entry name" value="LRR_dom_sf"/>
</dbReference>
<dbReference type="AlphaFoldDB" id="A0A2P6Q2Q7"/>
<dbReference type="SMART" id="SM00369">
    <property type="entry name" value="LRR_TYP"/>
    <property type="match status" value="3"/>
</dbReference>
<dbReference type="CDD" id="cd14798">
    <property type="entry name" value="RX-CC_like"/>
    <property type="match status" value="1"/>
</dbReference>
<dbReference type="InterPro" id="IPR038005">
    <property type="entry name" value="RX-like_CC"/>
</dbReference>
<dbReference type="Proteomes" id="UP000238479">
    <property type="component" value="Chromosome 5"/>
</dbReference>
<protein>
    <submittedName>
        <fullName evidence="10">Putative P-loop containing nucleoside triphosphate hydrolase, leucine-rich repeat domain, L</fullName>
    </submittedName>
</protein>
<dbReference type="Gene3D" id="1.20.5.4130">
    <property type="match status" value="1"/>
</dbReference>
<dbReference type="InterPro" id="IPR058922">
    <property type="entry name" value="WHD_DRP"/>
</dbReference>
<dbReference type="GO" id="GO:0005524">
    <property type="term" value="F:ATP binding"/>
    <property type="evidence" value="ECO:0007669"/>
    <property type="project" value="UniProtKB-KW"/>
</dbReference>
<dbReference type="GO" id="GO:0016787">
    <property type="term" value="F:hydrolase activity"/>
    <property type="evidence" value="ECO:0007669"/>
    <property type="project" value="UniProtKB-KW"/>
</dbReference>
<dbReference type="Pfam" id="PF00931">
    <property type="entry name" value="NB-ARC"/>
    <property type="match status" value="1"/>
</dbReference>
<dbReference type="InterPro" id="IPR036388">
    <property type="entry name" value="WH-like_DNA-bd_sf"/>
</dbReference>
<evidence type="ECO:0000256" key="5">
    <source>
        <dbReference type="ARBA" id="ARBA00022840"/>
    </source>
</evidence>
<dbReference type="Gene3D" id="1.10.10.10">
    <property type="entry name" value="Winged helix-like DNA-binding domain superfamily/Winged helix DNA-binding domain"/>
    <property type="match status" value="1"/>
</dbReference>
<dbReference type="FunFam" id="1.10.10.10:FF:000322">
    <property type="entry name" value="Probable disease resistance protein At1g63360"/>
    <property type="match status" value="1"/>
</dbReference>
<accession>A0A2P6Q2Q7</accession>